<feature type="compositionally biased region" description="Pro residues" evidence="1">
    <location>
        <begin position="919"/>
        <end position="936"/>
    </location>
</feature>
<dbReference type="CDD" id="cd22157">
    <property type="entry name" value="F-box_AtFBW1-like"/>
    <property type="match status" value="2"/>
</dbReference>
<accession>A0AA38WER7</accession>
<comment type="caution">
    <text evidence="3">The sequence shown here is derived from an EMBL/GenBank/DDBJ whole genome shotgun (WGS) entry which is preliminary data.</text>
</comment>
<feature type="domain" description="F-box" evidence="2">
    <location>
        <begin position="1"/>
        <end position="44"/>
    </location>
</feature>
<evidence type="ECO:0000313" key="3">
    <source>
        <dbReference type="EMBL" id="KAJ9558592.1"/>
    </source>
</evidence>
<gene>
    <name evidence="3" type="ORF">OSB04_013206</name>
</gene>
<protein>
    <recommendedName>
        <fullName evidence="2">F-box domain-containing protein</fullName>
    </recommendedName>
</protein>
<feature type="compositionally biased region" description="Polar residues" evidence="1">
    <location>
        <begin position="952"/>
        <end position="961"/>
    </location>
</feature>
<proteinExistence type="predicted"/>
<dbReference type="Gene3D" id="1.20.1280.50">
    <property type="match status" value="2"/>
</dbReference>
<dbReference type="NCBIfam" id="TIGR01640">
    <property type="entry name" value="F_box_assoc_1"/>
    <property type="match status" value="2"/>
</dbReference>
<evidence type="ECO:0000256" key="1">
    <source>
        <dbReference type="SAM" id="MobiDB-lite"/>
    </source>
</evidence>
<dbReference type="Proteomes" id="UP001172457">
    <property type="component" value="Chromosome 3"/>
</dbReference>
<dbReference type="InterPro" id="IPR017451">
    <property type="entry name" value="F-box-assoc_interact_dom"/>
</dbReference>
<evidence type="ECO:0000313" key="4">
    <source>
        <dbReference type="Proteomes" id="UP001172457"/>
    </source>
</evidence>
<evidence type="ECO:0000259" key="2">
    <source>
        <dbReference type="PROSITE" id="PS50181"/>
    </source>
</evidence>
<dbReference type="PROSITE" id="PS50181">
    <property type="entry name" value="FBOX"/>
    <property type="match status" value="2"/>
</dbReference>
<feature type="compositionally biased region" description="Low complexity" evidence="1">
    <location>
        <begin position="972"/>
        <end position="992"/>
    </location>
</feature>
<dbReference type="InterPro" id="IPR036047">
    <property type="entry name" value="F-box-like_dom_sf"/>
</dbReference>
<sequence>MAVELPDEVIVEILSMLPAKSLLRCRLVCKSWLSLINSTKFKLMHLHNFNQLNPRLDYDGEEEWFRVHFDNEAFTLDGGTHVKFSLSISHLNLGCRIIGCCNGVVCLCNDEGEVFSSDLVILWNPSIRRNLLLPLPIFRSIKSFPVFGFGYDKMSDDFKVVRVVDYNSTRPRAEVYTVKTGIWREVMFPDDLCCININYNRPQIFSNGSVHWIASHSNWSHNFIMAFDITTELFGEILLPDDLLKVGRSTILISVVGESLAVTYYNNQTRMTSSTYKIWVMKEYNNPTSWTLIFNMHFPDIDMGIPWQVRNKGDMIMETRDGNMIVYNYSGHASCICMGYKSEMDFMTYVDKWQESLALLDVGYSDSDEEALKALMKLVTGNSIANLQGPRSLPGKRQGTKPRYKTLTRCCSVSTIVISKGLSLLSVQLKKFEIETEMAVQLVLPDELIIEILSILPAKSLLRCRLVCKSWLSFINSTKFKLMHLQSFNQLNPRYFVRRLFHNLGLNSKECYDLSLWIEVPKLSFPSIVSVSAASGVVCLYNRLYDGFTVDAIILWNPSIRRKLTLPFPTLYSINSIAVLGFGYDKMSDDYKLVFLAYHRFNRPSVQVYALKTGNWREVLFPDNLLCYSTFPNWSQVFFNGFVHWIASDRTRGHNSIITFDTSTELFGDFWLPDDLVKVDPSTIMISVVGESLAVTYDDPWMASSTYKTWVMKEYKNPTSWAMIYNMHHPDVDMGQPLQIRNKGDMIMESRDGNMIVYNYSGYASCICPGYESGSCCRSRTTYVEKYQESLALLDVGHSETDEAFDDDRIVKGSSDIGEKEKHSLLSTLDLINVGSQDNGHHSLANRLNITCCYLLARYPRPHWVQTNPRQFLGRSPTAKACSPGLEPPYLQNASPKARTRCLSPLVEPSAATGRHCRPPPLPLPLEQPLPPPLQPPSITEHRNPSPPTQPPLITNHNHSSPPLPTQPPLVTSTGSSITTTSSTPLQPYYTTTSHISTSSSIIIATYYKVAYQSTTSLSTIS</sequence>
<dbReference type="Pfam" id="PF07734">
    <property type="entry name" value="FBA_1"/>
    <property type="match status" value="2"/>
</dbReference>
<feature type="region of interest" description="Disordered" evidence="1">
    <location>
        <begin position="909"/>
        <end position="992"/>
    </location>
</feature>
<dbReference type="AlphaFoldDB" id="A0AA38WER7"/>
<keyword evidence="4" id="KW-1185">Reference proteome</keyword>
<dbReference type="PANTHER" id="PTHR31672:SF13">
    <property type="entry name" value="F-BOX PROTEIN CPR30-LIKE"/>
    <property type="match status" value="1"/>
</dbReference>
<dbReference type="SMART" id="SM00256">
    <property type="entry name" value="FBOX"/>
    <property type="match status" value="2"/>
</dbReference>
<dbReference type="PANTHER" id="PTHR31672">
    <property type="entry name" value="BNACNNG10540D PROTEIN"/>
    <property type="match status" value="1"/>
</dbReference>
<dbReference type="InterPro" id="IPR001810">
    <property type="entry name" value="F-box_dom"/>
</dbReference>
<dbReference type="InterPro" id="IPR050796">
    <property type="entry name" value="SCF_F-box_component"/>
</dbReference>
<name>A0AA38WER7_9ASTR</name>
<dbReference type="SUPFAM" id="SSF81383">
    <property type="entry name" value="F-box domain"/>
    <property type="match status" value="2"/>
</dbReference>
<dbReference type="Pfam" id="PF00646">
    <property type="entry name" value="F-box"/>
    <property type="match status" value="2"/>
</dbReference>
<dbReference type="InterPro" id="IPR006527">
    <property type="entry name" value="F-box-assoc_dom_typ1"/>
</dbReference>
<dbReference type="EMBL" id="JARYMX010000003">
    <property type="protein sequence ID" value="KAJ9558592.1"/>
    <property type="molecule type" value="Genomic_DNA"/>
</dbReference>
<reference evidence="3" key="1">
    <citation type="submission" date="2023-03" db="EMBL/GenBank/DDBJ databases">
        <title>Chromosome-scale reference genome and RAD-based genetic map of yellow starthistle (Centaurea solstitialis) reveal putative structural variation and QTLs associated with invader traits.</title>
        <authorList>
            <person name="Reatini B."/>
            <person name="Cang F.A."/>
            <person name="Jiang Q."/>
            <person name="Mckibben M.T.W."/>
            <person name="Barker M.S."/>
            <person name="Rieseberg L.H."/>
            <person name="Dlugosch K.M."/>
        </authorList>
    </citation>
    <scope>NUCLEOTIDE SEQUENCE</scope>
    <source>
        <strain evidence="3">CAN-66</strain>
        <tissue evidence="3">Leaf</tissue>
    </source>
</reference>
<feature type="domain" description="F-box" evidence="2">
    <location>
        <begin position="438"/>
        <end position="491"/>
    </location>
</feature>
<organism evidence="3 4">
    <name type="scientific">Centaurea solstitialis</name>
    <name type="common">yellow star-thistle</name>
    <dbReference type="NCBI Taxonomy" id="347529"/>
    <lineage>
        <taxon>Eukaryota</taxon>
        <taxon>Viridiplantae</taxon>
        <taxon>Streptophyta</taxon>
        <taxon>Embryophyta</taxon>
        <taxon>Tracheophyta</taxon>
        <taxon>Spermatophyta</taxon>
        <taxon>Magnoliopsida</taxon>
        <taxon>eudicotyledons</taxon>
        <taxon>Gunneridae</taxon>
        <taxon>Pentapetalae</taxon>
        <taxon>asterids</taxon>
        <taxon>campanulids</taxon>
        <taxon>Asterales</taxon>
        <taxon>Asteraceae</taxon>
        <taxon>Carduoideae</taxon>
        <taxon>Cardueae</taxon>
        <taxon>Centaureinae</taxon>
        <taxon>Centaurea</taxon>
    </lineage>
</organism>